<organism evidence="1 2">
    <name type="scientific">Solanum verrucosum</name>
    <dbReference type="NCBI Taxonomy" id="315347"/>
    <lineage>
        <taxon>Eukaryota</taxon>
        <taxon>Viridiplantae</taxon>
        <taxon>Streptophyta</taxon>
        <taxon>Embryophyta</taxon>
        <taxon>Tracheophyta</taxon>
        <taxon>Spermatophyta</taxon>
        <taxon>Magnoliopsida</taxon>
        <taxon>eudicotyledons</taxon>
        <taxon>Gunneridae</taxon>
        <taxon>Pentapetalae</taxon>
        <taxon>asterids</taxon>
        <taxon>lamiids</taxon>
        <taxon>Solanales</taxon>
        <taxon>Solanaceae</taxon>
        <taxon>Solanoideae</taxon>
        <taxon>Solaneae</taxon>
        <taxon>Solanum</taxon>
    </lineage>
</organism>
<dbReference type="Proteomes" id="UP001234989">
    <property type="component" value="Chromosome 11"/>
</dbReference>
<accession>A0AAF0V153</accession>
<protein>
    <submittedName>
        <fullName evidence="1">Uncharacterized protein</fullName>
    </submittedName>
</protein>
<reference evidence="1" key="1">
    <citation type="submission" date="2023-08" db="EMBL/GenBank/DDBJ databases">
        <title>A de novo genome assembly of Solanum verrucosum Schlechtendal, a Mexican diploid species geographically isolated from the other diploid A-genome species in potato relatives.</title>
        <authorList>
            <person name="Hosaka K."/>
        </authorList>
    </citation>
    <scope>NUCLEOTIDE SEQUENCE</scope>
    <source>
        <tissue evidence="1">Young leaves</tissue>
    </source>
</reference>
<name>A0AAF0V153_SOLVR</name>
<evidence type="ECO:0000313" key="2">
    <source>
        <dbReference type="Proteomes" id="UP001234989"/>
    </source>
</evidence>
<proteinExistence type="predicted"/>
<gene>
    <name evidence="1" type="ORF">MTR67_048268</name>
</gene>
<dbReference type="EMBL" id="CP133622">
    <property type="protein sequence ID" value="WMV54883.1"/>
    <property type="molecule type" value="Genomic_DNA"/>
</dbReference>
<dbReference type="AlphaFoldDB" id="A0AAF0V153"/>
<keyword evidence="2" id="KW-1185">Reference proteome</keyword>
<evidence type="ECO:0000313" key="1">
    <source>
        <dbReference type="EMBL" id="WMV54883.1"/>
    </source>
</evidence>
<sequence>MISFIEAWSSLVEQIREHQLDDKKLCLIRDKVLRGDAKEVVLDSNDVLRIGGRISVPKKGELIRLILEEADYSRYSIHPEAAKIYHDLAKITGGLG</sequence>